<dbReference type="Proteomes" id="UP001327560">
    <property type="component" value="Chromosome 1"/>
</dbReference>
<gene>
    <name evidence="1" type="ORF">Cni_G01143</name>
</gene>
<name>A0AAQ3Q1F1_9LILI</name>
<evidence type="ECO:0000313" key="1">
    <source>
        <dbReference type="EMBL" id="WOK92452.1"/>
    </source>
</evidence>
<evidence type="ECO:0000313" key="2">
    <source>
        <dbReference type="Proteomes" id="UP001327560"/>
    </source>
</evidence>
<accession>A0AAQ3Q1F1</accession>
<dbReference type="EMBL" id="CP136890">
    <property type="protein sequence ID" value="WOK92452.1"/>
    <property type="molecule type" value="Genomic_DNA"/>
</dbReference>
<organism evidence="1 2">
    <name type="scientific">Canna indica</name>
    <name type="common">Indian-shot</name>
    <dbReference type="NCBI Taxonomy" id="4628"/>
    <lineage>
        <taxon>Eukaryota</taxon>
        <taxon>Viridiplantae</taxon>
        <taxon>Streptophyta</taxon>
        <taxon>Embryophyta</taxon>
        <taxon>Tracheophyta</taxon>
        <taxon>Spermatophyta</taxon>
        <taxon>Magnoliopsida</taxon>
        <taxon>Liliopsida</taxon>
        <taxon>Zingiberales</taxon>
        <taxon>Cannaceae</taxon>
        <taxon>Canna</taxon>
    </lineage>
</organism>
<protein>
    <submittedName>
        <fullName evidence="1">Uncharacterized protein</fullName>
    </submittedName>
</protein>
<dbReference type="AlphaFoldDB" id="A0AAQ3Q1F1"/>
<sequence>MSYWREKGEDIHVIALVVNLSFEHAEELHTSVVFRFKTRVNDMKTIVSIDRGIQDTPALLQRYIQIFFNYYANKREISRKGTSEMSVSMPACMPLLCSYSRILKLKVYACACVDCKFHGAYGDGPVHSCCRTWERIRTQKRRRTREELMCPHHHNIARGKPSFFLFPEAASLKNA</sequence>
<proteinExistence type="predicted"/>
<reference evidence="1 2" key="1">
    <citation type="submission" date="2023-10" db="EMBL/GenBank/DDBJ databases">
        <title>Chromosome-scale genome assembly provides insights into flower coloration mechanisms of Canna indica.</title>
        <authorList>
            <person name="Li C."/>
        </authorList>
    </citation>
    <scope>NUCLEOTIDE SEQUENCE [LARGE SCALE GENOMIC DNA]</scope>
    <source>
        <tissue evidence="1">Flower</tissue>
    </source>
</reference>
<keyword evidence="2" id="KW-1185">Reference proteome</keyword>